<dbReference type="RefSeq" id="XP_018288993.1">
    <property type="nucleotide sequence ID" value="XM_018432027.1"/>
</dbReference>
<evidence type="ECO:0000313" key="2">
    <source>
        <dbReference type="Proteomes" id="UP000077315"/>
    </source>
</evidence>
<protein>
    <recommendedName>
        <fullName evidence="3">Reverse transcriptase zinc-binding domain-containing protein</fullName>
    </recommendedName>
</protein>
<name>A0A162TYZ3_PHYB8</name>
<reference evidence="2" key="1">
    <citation type="submission" date="2015-06" db="EMBL/GenBank/DDBJ databases">
        <title>Expansion of signal transduction pathways in fungi by whole-genome duplication.</title>
        <authorList>
            <consortium name="DOE Joint Genome Institute"/>
            <person name="Corrochano L.M."/>
            <person name="Kuo A."/>
            <person name="Marcet-Houben M."/>
            <person name="Polaino S."/>
            <person name="Salamov A."/>
            <person name="Villalobos J.M."/>
            <person name="Alvarez M.I."/>
            <person name="Avalos J."/>
            <person name="Benito E.P."/>
            <person name="Benoit I."/>
            <person name="Burger G."/>
            <person name="Camino L.P."/>
            <person name="Canovas D."/>
            <person name="Cerda-Olmedo E."/>
            <person name="Cheng J.-F."/>
            <person name="Dominguez A."/>
            <person name="Elias M."/>
            <person name="Eslava A.P."/>
            <person name="Glaser F."/>
            <person name="Grimwood J."/>
            <person name="Gutierrez G."/>
            <person name="Heitman J."/>
            <person name="Henrissat B."/>
            <person name="Iturriaga E.A."/>
            <person name="Lang B.F."/>
            <person name="Lavin J.L."/>
            <person name="Lee S."/>
            <person name="Li W."/>
            <person name="Lindquist E."/>
            <person name="Lopez-Garcia S."/>
            <person name="Luque E.M."/>
            <person name="Marcos A.T."/>
            <person name="Martin J."/>
            <person name="McCluskey K."/>
            <person name="Medina H.R."/>
            <person name="Miralles-Duran A."/>
            <person name="Miyazaki A."/>
            <person name="Munoz-Torres E."/>
            <person name="Oguiza J.A."/>
            <person name="Ohm R."/>
            <person name="Olmedo M."/>
            <person name="Orejas M."/>
            <person name="Ortiz-Castellanos L."/>
            <person name="Pisabarro A.G."/>
            <person name="Rodriguez-Romero J."/>
            <person name="Ruiz-Herrera J."/>
            <person name="Ruiz-Vazquez R."/>
            <person name="Sanz C."/>
            <person name="Schackwitz W."/>
            <person name="Schmutz J."/>
            <person name="Shahriari M."/>
            <person name="Shelest E."/>
            <person name="Silva-Franco F."/>
            <person name="Soanes D."/>
            <person name="Syed K."/>
            <person name="Tagua V.G."/>
            <person name="Talbot N.J."/>
            <person name="Thon M."/>
            <person name="De vries R.P."/>
            <person name="Wiebenga A."/>
            <person name="Yadav J.S."/>
            <person name="Braun E.L."/>
            <person name="Baker S."/>
            <person name="Garre V."/>
            <person name="Horwitz B."/>
            <person name="Torres-Martinez S."/>
            <person name="Idnurm A."/>
            <person name="Herrera-Estrella A."/>
            <person name="Gabaldon T."/>
            <person name="Grigoriev I.V."/>
        </authorList>
    </citation>
    <scope>NUCLEOTIDE SEQUENCE [LARGE SCALE GENOMIC DNA]</scope>
    <source>
        <strain evidence="2">NRRL 1555(-)</strain>
    </source>
</reference>
<keyword evidence="2" id="KW-1185">Reference proteome</keyword>
<dbReference type="GeneID" id="28992933"/>
<accession>A0A162TYZ3</accession>
<sequence>MKTGWKRLNVSDAFIFDQDLQAIRSRTQTERSRIFFWHATLPPNDHPELLLPVNPLIVDCKPFVGALQTGCKRLSDFTTNRFREACQDHTQSPLVPLPLQAKQWRLFWAFPIHHTSQNIWYWAILNSLSCQYTLHSRAPTIFVTPNCPICLSEVGTLSHFLYQCPQKWTVWETAWIKYFGLSPSTFDIHRALFSLEIPDHPSPVFHVHPCQITSSIILALWRTQWSFIFDNRTFQTSSINSKIDALVSHLSSDLNLT</sequence>
<dbReference type="EMBL" id="KV440987">
    <property type="protein sequence ID" value="OAD70953.1"/>
    <property type="molecule type" value="Genomic_DNA"/>
</dbReference>
<gene>
    <name evidence="1" type="ORF">PHYBLDRAFT_148173</name>
</gene>
<proteinExistence type="predicted"/>
<evidence type="ECO:0008006" key="3">
    <source>
        <dbReference type="Google" id="ProtNLM"/>
    </source>
</evidence>
<dbReference type="InParanoid" id="A0A162TYZ3"/>
<dbReference type="Proteomes" id="UP000077315">
    <property type="component" value="Unassembled WGS sequence"/>
</dbReference>
<dbReference type="AlphaFoldDB" id="A0A162TYZ3"/>
<dbReference type="OrthoDB" id="2273311at2759"/>
<evidence type="ECO:0000313" key="1">
    <source>
        <dbReference type="EMBL" id="OAD70953.1"/>
    </source>
</evidence>
<dbReference type="VEuPathDB" id="FungiDB:PHYBLDRAFT_148173"/>
<organism evidence="1 2">
    <name type="scientific">Phycomyces blakesleeanus (strain ATCC 8743b / DSM 1359 / FGSC 10004 / NBRC 33097 / NRRL 1555)</name>
    <dbReference type="NCBI Taxonomy" id="763407"/>
    <lineage>
        <taxon>Eukaryota</taxon>
        <taxon>Fungi</taxon>
        <taxon>Fungi incertae sedis</taxon>
        <taxon>Mucoromycota</taxon>
        <taxon>Mucoromycotina</taxon>
        <taxon>Mucoromycetes</taxon>
        <taxon>Mucorales</taxon>
        <taxon>Phycomycetaceae</taxon>
        <taxon>Phycomyces</taxon>
    </lineage>
</organism>